<evidence type="ECO:0000313" key="2">
    <source>
        <dbReference type="Proteomes" id="UP000727907"/>
    </source>
</evidence>
<evidence type="ECO:0000313" key="1">
    <source>
        <dbReference type="EMBL" id="MBU8872132.1"/>
    </source>
</evidence>
<organism evidence="1 2">
    <name type="scientific">Reyranella humidisoli</name>
    <dbReference type="NCBI Taxonomy" id="2849149"/>
    <lineage>
        <taxon>Bacteria</taxon>
        <taxon>Pseudomonadati</taxon>
        <taxon>Pseudomonadota</taxon>
        <taxon>Alphaproteobacteria</taxon>
        <taxon>Hyphomicrobiales</taxon>
        <taxon>Reyranellaceae</taxon>
        <taxon>Reyranella</taxon>
    </lineage>
</organism>
<comment type="caution">
    <text evidence="1">The sequence shown here is derived from an EMBL/GenBank/DDBJ whole genome shotgun (WGS) entry which is preliminary data.</text>
</comment>
<sequence length="336" mass="38071">MSPSALNLFHEEDAADRWLPLVRRALRRTKPSSGSFQSFQNLCAGLDHLGIPYRVNNYAHLRRHPGEIACVIGKPPVLDKIPCGTPIVFGSAGYDHPVDDPTLLSDHNIRGVLVPCEWVRKMCEPYWGMKVHAWAEGFDTEGWKPLPGAVQDIDVLVCDRIRCHPERDRPAVRDPIVRDLEARGLRVATFRHDGGREEQFRALLARARSMVLLSEHETRGVALRQALSSDVPVLAWDAGGLWQDTRYHPHRVQFGPVTSTPDWDDRCGMKFRDTDDFGAVFPRFWTGVLQQRFAPRAHVLENLTLEAGARRYADLVHRLNFGALDREEPADWLKAA</sequence>
<reference evidence="1 2" key="1">
    <citation type="submission" date="2021-06" db="EMBL/GenBank/DDBJ databases">
        <authorList>
            <person name="Lee D.H."/>
        </authorList>
    </citation>
    <scope>NUCLEOTIDE SEQUENCE [LARGE SCALE GENOMIC DNA]</scope>
    <source>
        <strain evidence="1 2">MMS21-HV4-11</strain>
    </source>
</reference>
<name>A0ABS6IEE5_9HYPH</name>
<protein>
    <submittedName>
        <fullName evidence="1">Glycosyltransferase family 1 protein</fullName>
    </submittedName>
</protein>
<gene>
    <name evidence="1" type="ORF">KQ910_00075</name>
</gene>
<accession>A0ABS6IEE5</accession>
<dbReference type="Proteomes" id="UP000727907">
    <property type="component" value="Unassembled WGS sequence"/>
</dbReference>
<dbReference type="RefSeq" id="WP_216955661.1">
    <property type="nucleotide sequence ID" value="NZ_JAHOPB010000001.1"/>
</dbReference>
<dbReference type="EMBL" id="JAHOPB010000001">
    <property type="protein sequence ID" value="MBU8872132.1"/>
    <property type="molecule type" value="Genomic_DNA"/>
</dbReference>
<keyword evidence="2" id="KW-1185">Reference proteome</keyword>
<proteinExistence type="predicted"/>